<protein>
    <submittedName>
        <fullName evidence="2">DNA-directed RNA polymerase subunit beta</fullName>
    </submittedName>
</protein>
<evidence type="ECO:0000313" key="2">
    <source>
        <dbReference type="EMBL" id="KAK3925142.1"/>
    </source>
</evidence>
<gene>
    <name evidence="2" type="ORF">KUF71_013411</name>
</gene>
<evidence type="ECO:0000313" key="3">
    <source>
        <dbReference type="Proteomes" id="UP001219518"/>
    </source>
</evidence>
<name>A0AAE1HPM4_9NEOP</name>
<feature type="compositionally biased region" description="Basic and acidic residues" evidence="1">
    <location>
        <begin position="53"/>
        <end position="67"/>
    </location>
</feature>
<dbReference type="EMBL" id="JAHWGI010001220">
    <property type="protein sequence ID" value="KAK3925142.1"/>
    <property type="molecule type" value="Genomic_DNA"/>
</dbReference>
<dbReference type="GO" id="GO:0000428">
    <property type="term" value="C:DNA-directed RNA polymerase complex"/>
    <property type="evidence" value="ECO:0007669"/>
    <property type="project" value="UniProtKB-KW"/>
</dbReference>
<feature type="region of interest" description="Disordered" evidence="1">
    <location>
        <begin position="19"/>
        <end position="67"/>
    </location>
</feature>
<proteinExistence type="predicted"/>
<accession>A0AAE1HPM4</accession>
<dbReference type="AlphaFoldDB" id="A0AAE1HPM4"/>
<evidence type="ECO:0000256" key="1">
    <source>
        <dbReference type="SAM" id="MobiDB-lite"/>
    </source>
</evidence>
<comment type="caution">
    <text evidence="2">The sequence shown here is derived from an EMBL/GenBank/DDBJ whole genome shotgun (WGS) entry which is preliminary data.</text>
</comment>
<organism evidence="2 3">
    <name type="scientific">Frankliniella fusca</name>
    <dbReference type="NCBI Taxonomy" id="407009"/>
    <lineage>
        <taxon>Eukaryota</taxon>
        <taxon>Metazoa</taxon>
        <taxon>Ecdysozoa</taxon>
        <taxon>Arthropoda</taxon>
        <taxon>Hexapoda</taxon>
        <taxon>Insecta</taxon>
        <taxon>Pterygota</taxon>
        <taxon>Neoptera</taxon>
        <taxon>Paraneoptera</taxon>
        <taxon>Thysanoptera</taxon>
        <taxon>Terebrantia</taxon>
        <taxon>Thripoidea</taxon>
        <taxon>Thripidae</taxon>
        <taxon>Frankliniella</taxon>
    </lineage>
</organism>
<keyword evidence="2" id="KW-0804">Transcription</keyword>
<reference evidence="2" key="1">
    <citation type="submission" date="2021-07" db="EMBL/GenBank/DDBJ databases">
        <authorList>
            <person name="Catto M.A."/>
            <person name="Jacobson A."/>
            <person name="Kennedy G."/>
            <person name="Labadie P."/>
            <person name="Hunt B.G."/>
            <person name="Srinivasan R."/>
        </authorList>
    </citation>
    <scope>NUCLEOTIDE SEQUENCE</scope>
    <source>
        <strain evidence="2">PL_HMW_Pooled</strain>
        <tissue evidence="2">Head</tissue>
    </source>
</reference>
<keyword evidence="2" id="KW-0240">DNA-directed RNA polymerase</keyword>
<reference evidence="2" key="2">
    <citation type="journal article" date="2023" name="BMC Genomics">
        <title>Pest status, molecular evolution, and epigenetic factors derived from the genome assembly of Frankliniella fusca, a thysanopteran phytovirus vector.</title>
        <authorList>
            <person name="Catto M.A."/>
            <person name="Labadie P.E."/>
            <person name="Jacobson A.L."/>
            <person name="Kennedy G.G."/>
            <person name="Srinivasan R."/>
            <person name="Hunt B.G."/>
        </authorList>
    </citation>
    <scope>NUCLEOTIDE SEQUENCE</scope>
    <source>
        <strain evidence="2">PL_HMW_Pooled</strain>
    </source>
</reference>
<sequence length="98" mass="11554">MAKYAWNIATPFPPEFSFQRRARESKANSVSQRTPRHPVYRPAIPPRLTSRRRLGEREANTHTRSECDGMILRYRGAIPPRFRPRRLPGEREANFVHQ</sequence>
<dbReference type="Proteomes" id="UP001219518">
    <property type="component" value="Unassembled WGS sequence"/>
</dbReference>
<keyword evidence="3" id="KW-1185">Reference proteome</keyword>